<reference evidence="2" key="1">
    <citation type="submission" date="2017-09" db="EMBL/GenBank/DDBJ databases">
        <title>Depth-based differentiation of microbial function through sediment-hosted aquifers and enrichment of novel symbionts in the deep terrestrial subsurface.</title>
        <authorList>
            <person name="Probst A.J."/>
            <person name="Ladd B."/>
            <person name="Jarett J.K."/>
            <person name="Geller-Mcgrath D.E."/>
            <person name="Sieber C.M.K."/>
            <person name="Emerson J.B."/>
            <person name="Anantharaman K."/>
            <person name="Thomas B.C."/>
            <person name="Malmstrom R."/>
            <person name="Stieglmeier M."/>
            <person name="Klingl A."/>
            <person name="Woyke T."/>
            <person name="Ryan C.M."/>
            <person name="Banfield J.F."/>
        </authorList>
    </citation>
    <scope>NUCLEOTIDE SEQUENCE [LARGE SCALE GENOMIC DNA]</scope>
</reference>
<dbReference type="AlphaFoldDB" id="A0A2H0YRE7"/>
<sequence>MIIDTYFNKHTFADRVQDIIDELTQMLHFRIDRPLFRGTVYGPSRLGSIIYKGMWKKKDAILKIQGLKLQRDEKKLIDGFLDQNESAHIRMPHIFKHKPWDSTRGYGYTLMEYIPDPPLMTPEPSETEINEFLKFFTELKTRAIANPWIEQTEYEQSSVRLVRHRIAQWVAIAKERGHFDIVALAPRIQQFNELLEKMTHELPMEFMHAHMTGREVRKHNASGQYILFANLYWGWRPKWYDCAFVVWNILRNPESPLMNETQTMDCITMWKEQFEALPWIKEDASFPAAFDIMMLERLLGILIIDLHVDEQQTHERQVLFNKFLKTFDRLISHA</sequence>
<evidence type="ECO:0000313" key="1">
    <source>
        <dbReference type="EMBL" id="PIS41077.1"/>
    </source>
</evidence>
<dbReference type="Proteomes" id="UP000228711">
    <property type="component" value="Unassembled WGS sequence"/>
</dbReference>
<gene>
    <name evidence="1" type="ORF">COT25_05045</name>
</gene>
<organism evidence="1 2">
    <name type="scientific">Candidatus Kerfeldbacteria bacterium CG08_land_8_20_14_0_20_42_7</name>
    <dbReference type="NCBI Taxonomy" id="2014245"/>
    <lineage>
        <taxon>Bacteria</taxon>
        <taxon>Candidatus Kerfeldiibacteriota</taxon>
    </lineage>
</organism>
<protein>
    <recommendedName>
        <fullName evidence="3">Aminoglycoside phosphotransferase domain-containing protein</fullName>
    </recommendedName>
</protein>
<name>A0A2H0YRE7_9BACT</name>
<evidence type="ECO:0000313" key="2">
    <source>
        <dbReference type="Proteomes" id="UP000228711"/>
    </source>
</evidence>
<comment type="caution">
    <text evidence="1">The sequence shown here is derived from an EMBL/GenBank/DDBJ whole genome shotgun (WGS) entry which is preliminary data.</text>
</comment>
<accession>A0A2H0YRE7</accession>
<dbReference type="EMBL" id="PEXV01000161">
    <property type="protein sequence ID" value="PIS41077.1"/>
    <property type="molecule type" value="Genomic_DNA"/>
</dbReference>
<proteinExistence type="predicted"/>
<evidence type="ECO:0008006" key="3">
    <source>
        <dbReference type="Google" id="ProtNLM"/>
    </source>
</evidence>